<dbReference type="AlphaFoldDB" id="A0A9P1N9N5"/>
<feature type="region of interest" description="Disordered" evidence="1">
    <location>
        <begin position="60"/>
        <end position="102"/>
    </location>
</feature>
<reference evidence="2" key="1">
    <citation type="submission" date="2022-11" db="EMBL/GenBank/DDBJ databases">
        <authorList>
            <person name="Kikuchi T."/>
        </authorList>
    </citation>
    <scope>NUCLEOTIDE SEQUENCE</scope>
    <source>
        <strain evidence="2">PS1010</strain>
    </source>
</reference>
<dbReference type="OrthoDB" id="5857654at2759"/>
<gene>
    <name evidence="2" type="ORF">CAMP_LOCUS15559</name>
</gene>
<feature type="compositionally biased region" description="Low complexity" evidence="1">
    <location>
        <begin position="73"/>
        <end position="98"/>
    </location>
</feature>
<dbReference type="EMBL" id="CANHGI010000005">
    <property type="protein sequence ID" value="CAI5452922.1"/>
    <property type="molecule type" value="Genomic_DNA"/>
</dbReference>
<dbReference type="Proteomes" id="UP001152747">
    <property type="component" value="Unassembled WGS sequence"/>
</dbReference>
<comment type="caution">
    <text evidence="2">The sequence shown here is derived from an EMBL/GenBank/DDBJ whole genome shotgun (WGS) entry which is preliminary data.</text>
</comment>
<protein>
    <submittedName>
        <fullName evidence="2">Uncharacterized protein</fullName>
    </submittedName>
</protein>
<evidence type="ECO:0000313" key="3">
    <source>
        <dbReference type="Proteomes" id="UP001152747"/>
    </source>
</evidence>
<keyword evidence="3" id="KW-1185">Reference proteome</keyword>
<sequence length="167" mass="18880">MHRTKHSNCAIRCPTNHSAMQQMKSKSTSNKQITTPMNLDEEMGDLIKREVGVSNVHHLITENSKKSKKVTKKSSQNTVSAPETALTPPSTPSSPVESESNEQFEFLIESWTKFTTNENGEPDDSIIVYKAENVEEKIANFVPFNIDRFLAEKMLTELDIDTKFAQF</sequence>
<evidence type="ECO:0000313" key="2">
    <source>
        <dbReference type="EMBL" id="CAI5452922.1"/>
    </source>
</evidence>
<evidence type="ECO:0000256" key="1">
    <source>
        <dbReference type="SAM" id="MobiDB-lite"/>
    </source>
</evidence>
<name>A0A9P1N9N5_9PELO</name>
<proteinExistence type="predicted"/>
<organism evidence="2 3">
    <name type="scientific">Caenorhabditis angaria</name>
    <dbReference type="NCBI Taxonomy" id="860376"/>
    <lineage>
        <taxon>Eukaryota</taxon>
        <taxon>Metazoa</taxon>
        <taxon>Ecdysozoa</taxon>
        <taxon>Nematoda</taxon>
        <taxon>Chromadorea</taxon>
        <taxon>Rhabditida</taxon>
        <taxon>Rhabditina</taxon>
        <taxon>Rhabditomorpha</taxon>
        <taxon>Rhabditoidea</taxon>
        <taxon>Rhabditidae</taxon>
        <taxon>Peloderinae</taxon>
        <taxon>Caenorhabditis</taxon>
    </lineage>
</organism>
<accession>A0A9P1N9N5</accession>